<keyword evidence="1" id="KW-0067">ATP-binding</keyword>
<dbReference type="PROSITE" id="PS50975">
    <property type="entry name" value="ATP_GRASP"/>
    <property type="match status" value="1"/>
</dbReference>
<dbReference type="GO" id="GO:0005524">
    <property type="term" value="F:ATP binding"/>
    <property type="evidence" value="ECO:0007669"/>
    <property type="project" value="UniProtKB-UniRule"/>
</dbReference>
<accession>S6AH65</accession>
<dbReference type="Proteomes" id="UP000015559">
    <property type="component" value="Chromosome"/>
</dbReference>
<reference evidence="3 4" key="1">
    <citation type="journal article" date="2012" name="Appl. Environ. Microbiol.">
        <title>Draft genome sequence of a psychrotolerant sulfur-oxidizing bacterium, Sulfuricella denitrificans skB26, and proteomic insights into cold adaptation.</title>
        <authorList>
            <person name="Watanabe T."/>
            <person name="Kojima H."/>
            <person name="Fukui M."/>
        </authorList>
    </citation>
    <scope>NUCLEOTIDE SEQUENCE [LARGE SCALE GENOMIC DNA]</scope>
    <source>
        <strain evidence="4">skB26</strain>
    </source>
</reference>
<dbReference type="GO" id="GO:0046872">
    <property type="term" value="F:metal ion binding"/>
    <property type="evidence" value="ECO:0007669"/>
    <property type="project" value="InterPro"/>
</dbReference>
<sequence>MSNENGQEPLIGLAALMRMAYSGVGLAPLGAQLIARAERNPNDANALMDLSTVLQLRGNREMALGVQAQALSIQQLYRPPTASEKPGIHLLAIMGPGDLMSNSPLEFLLEDADVVLDLLYITPGLPLPPALPDHDVLFVAIAQSDQNLPLLKETTRAIKSWPRPVLNMPDRIGLMSRDDACALLKSVPEVVMPVTARISRQTLEQIGREALSITAILEDGDYPIIVRPVDSHAGQGLDKIAYPAAIADYLNKSPNSEFYVARFVDYRSPDGQFRKYRIVLIEGRPFVSHMGISDHWMIHYLNAGMADSAEKRDEEAHFMADFDTGFARRHEQAFRAINERVGLDYLGIDCGETADGKLLIFEIDSCMIVHAIDPVDVFPYKQPQMKKVFSAFREMLLNAIQRSHP</sequence>
<dbReference type="KEGG" id="sdr:SCD_n01640"/>
<dbReference type="EMBL" id="AP013066">
    <property type="protein sequence ID" value="BAN35461.1"/>
    <property type="molecule type" value="Genomic_DNA"/>
</dbReference>
<dbReference type="OrthoDB" id="5297883at2"/>
<organism evidence="3 4">
    <name type="scientific">Sulfuricella denitrificans (strain DSM 22764 / NBRC 105220 / skB26)</name>
    <dbReference type="NCBI Taxonomy" id="1163617"/>
    <lineage>
        <taxon>Bacteria</taxon>
        <taxon>Pseudomonadati</taxon>
        <taxon>Pseudomonadota</taxon>
        <taxon>Betaproteobacteria</taxon>
        <taxon>Nitrosomonadales</taxon>
        <taxon>Sulfuricellaceae</taxon>
        <taxon>Sulfuricella</taxon>
    </lineage>
</organism>
<dbReference type="SUPFAM" id="SSF56059">
    <property type="entry name" value="Glutathione synthetase ATP-binding domain-like"/>
    <property type="match status" value="1"/>
</dbReference>
<protein>
    <recommendedName>
        <fullName evidence="2">ATP-grasp domain-containing protein</fullName>
    </recommendedName>
</protein>
<evidence type="ECO:0000313" key="4">
    <source>
        <dbReference type="Proteomes" id="UP000015559"/>
    </source>
</evidence>
<gene>
    <name evidence="3" type="ORF">SCD_n01640</name>
</gene>
<feature type="domain" description="ATP-grasp" evidence="2">
    <location>
        <begin position="184"/>
        <end position="401"/>
    </location>
</feature>
<dbReference type="eggNOG" id="COG0189">
    <property type="taxonomic scope" value="Bacteria"/>
</dbReference>
<dbReference type="InterPro" id="IPR011761">
    <property type="entry name" value="ATP-grasp"/>
</dbReference>
<name>S6AH65_SULDS</name>
<dbReference type="AlphaFoldDB" id="S6AH65"/>
<evidence type="ECO:0000259" key="2">
    <source>
        <dbReference type="PROSITE" id="PS50975"/>
    </source>
</evidence>
<dbReference type="STRING" id="1163617.SCD_n01640"/>
<dbReference type="RefSeq" id="WP_009205582.1">
    <property type="nucleotide sequence ID" value="NC_022357.1"/>
</dbReference>
<dbReference type="HOGENOM" id="CLU_685016_0_0_4"/>
<evidence type="ECO:0000256" key="1">
    <source>
        <dbReference type="PROSITE-ProRule" id="PRU00409"/>
    </source>
</evidence>
<keyword evidence="1" id="KW-0547">Nucleotide-binding</keyword>
<keyword evidence="4" id="KW-1185">Reference proteome</keyword>
<evidence type="ECO:0000313" key="3">
    <source>
        <dbReference type="EMBL" id="BAN35461.1"/>
    </source>
</evidence>
<proteinExistence type="predicted"/>